<organism evidence="3 4">
    <name type="scientific">Haliangium ochraceum (strain DSM 14365 / JCM 11303 / SMP-2)</name>
    <dbReference type="NCBI Taxonomy" id="502025"/>
    <lineage>
        <taxon>Bacteria</taxon>
        <taxon>Pseudomonadati</taxon>
        <taxon>Myxococcota</taxon>
        <taxon>Polyangia</taxon>
        <taxon>Haliangiales</taxon>
        <taxon>Kofleriaceae</taxon>
        <taxon>Haliangium</taxon>
    </lineage>
</organism>
<feature type="compositionally biased region" description="Basic and acidic residues" evidence="1">
    <location>
        <begin position="39"/>
        <end position="52"/>
    </location>
</feature>
<dbReference type="OrthoDB" id="6306157at2"/>
<dbReference type="HOGENOM" id="CLU_288169_0_0_7"/>
<dbReference type="AlphaFoldDB" id="D0LR69"/>
<name>D0LR69_HALO1</name>
<dbReference type="KEGG" id="hoh:Hoch_3071"/>
<dbReference type="Gene3D" id="2.60.40.10">
    <property type="entry name" value="Immunoglobulins"/>
    <property type="match status" value="1"/>
</dbReference>
<dbReference type="SUPFAM" id="SSF49464">
    <property type="entry name" value="Carboxypeptidase regulatory domain-like"/>
    <property type="match status" value="1"/>
</dbReference>
<keyword evidence="4" id="KW-1185">Reference proteome</keyword>
<feature type="chain" id="PRO_5003010371" evidence="2">
    <location>
        <begin position="23"/>
        <end position="1067"/>
    </location>
</feature>
<evidence type="ECO:0000256" key="2">
    <source>
        <dbReference type="SAM" id="SignalP"/>
    </source>
</evidence>
<proteinExistence type="predicted"/>
<protein>
    <submittedName>
        <fullName evidence="3">PKD domain containing protein</fullName>
    </submittedName>
</protein>
<sequence length="1067" mass="115132">MSTTRSIRYLALALLVSVPAGCSTPRDSGDDGDSDGVELADKRGTEASKRGQEVHGTIIADLPAIDGSQNGPLVPVPDVRVWVKNVSSGVQSDPVESDLAGRYIIPRQYEGDYLLCWDKDGWEAACTREPFRLSKTTYFPGLTKIAPERDDGSSDTGVIRGRVQLADETSCWYESEFFAREETARVELLNIFGQVVQDIRANDHGDFVLTHVPYSYFQVRSTCGEEVRRAGLSYSGVDMSGATPIAAQELPNRRPSVHTAVAYADGEGVRHVRAGEIVEVVAEASDPDGDDLRFEWKVQEGSGELSSSSSDAVGWRLPEAPGLHSLYVVASDDRGGVHQHKITLEVESREVLFSGKVLGSDGAELAGAVVTVNGRTAEAGQGGAFALSLERSDSYTLHIEAEGYAELGKRVDLALSGNRWVLTRAHRQTIDPTIENVIIDKRKDWLNPRDDKEYRRRPARVTLPADALVDAEGRRADPANGPYSAYIATIDPTGEMMAGDFGARNLDGESPYLVSFGALFIEVRDAAGRTYNLAEGERALLESPIQDPLLQEDVPSEIDMWTFDPDSGDWLQDEINARRDGDVYVTELASFSTHNADLQKTDPACVRVVASPALLALGDLVARIDVATGPSSTRRYAVNIDDQNNVLYNLPDNAPFTLELFQGVAPNDVLIHAEPGNTGSPWSATAGAPPYPYSACDATVTLDVPALPPAFLQYSKGTGSAAQAAGYYAAIDPLDERTTLGDWWAINGFDPSTGAGGVRASFGNDNDLGFGRDMHCLSSGADVACFVTNYGQPDQDPGNADQALLADTTQAVATVTMEYSAVPGYSSSDRIVKFYVYQGGGPSGVRLDSADLDKTGPKFVPNLCLVCHGGNYNPVDPANPSFSEINAGASFREFDTHSFTYPGASPQADQEDEFYDLNQLVLLSNPAPAIVELVGQFYANGQTVDANAVPADWQAAQTSGSNLPAGLYLDVVGKSCRTCHVAQPDYNPLALNNSAYPDWNSYSMFRDVRQFSHFLVCDAKIMPNALVTFKNFWLSLGPHRPERFADFVDPASGWPSSLSNDIGPCAP</sequence>
<feature type="region of interest" description="Disordered" evidence="1">
    <location>
        <begin position="23"/>
        <end position="52"/>
    </location>
</feature>
<dbReference type="Gene3D" id="2.60.40.1120">
    <property type="entry name" value="Carboxypeptidase-like, regulatory domain"/>
    <property type="match status" value="1"/>
</dbReference>
<accession>D0LR69</accession>
<evidence type="ECO:0000256" key="1">
    <source>
        <dbReference type="SAM" id="MobiDB-lite"/>
    </source>
</evidence>
<feature type="signal peptide" evidence="2">
    <location>
        <begin position="1"/>
        <end position="22"/>
    </location>
</feature>
<gene>
    <name evidence="3" type="ordered locus">Hoch_3071</name>
</gene>
<dbReference type="EMBL" id="CP001804">
    <property type="protein sequence ID" value="ACY15577.1"/>
    <property type="molecule type" value="Genomic_DNA"/>
</dbReference>
<dbReference type="RefSeq" id="WP_012828177.1">
    <property type="nucleotide sequence ID" value="NC_013440.1"/>
</dbReference>
<evidence type="ECO:0000313" key="3">
    <source>
        <dbReference type="EMBL" id="ACY15577.1"/>
    </source>
</evidence>
<dbReference type="InterPro" id="IPR013783">
    <property type="entry name" value="Ig-like_fold"/>
</dbReference>
<keyword evidence="2" id="KW-0732">Signal</keyword>
<dbReference type="Proteomes" id="UP000001880">
    <property type="component" value="Chromosome"/>
</dbReference>
<dbReference type="InterPro" id="IPR008969">
    <property type="entry name" value="CarboxyPept-like_regulatory"/>
</dbReference>
<dbReference type="STRING" id="502025.Hoch_3071"/>
<evidence type="ECO:0000313" key="4">
    <source>
        <dbReference type="Proteomes" id="UP000001880"/>
    </source>
</evidence>
<dbReference type="eggNOG" id="COG5184">
    <property type="taxonomic scope" value="Bacteria"/>
</dbReference>
<reference evidence="3 4" key="1">
    <citation type="journal article" date="2010" name="Stand. Genomic Sci.">
        <title>Complete genome sequence of Haliangium ochraceum type strain (SMP-2).</title>
        <authorList>
            <consortium name="US DOE Joint Genome Institute (JGI-PGF)"/>
            <person name="Ivanova N."/>
            <person name="Daum C."/>
            <person name="Lang E."/>
            <person name="Abt B."/>
            <person name="Kopitz M."/>
            <person name="Saunders E."/>
            <person name="Lapidus A."/>
            <person name="Lucas S."/>
            <person name="Glavina Del Rio T."/>
            <person name="Nolan M."/>
            <person name="Tice H."/>
            <person name="Copeland A."/>
            <person name="Cheng J.F."/>
            <person name="Chen F."/>
            <person name="Bruce D."/>
            <person name="Goodwin L."/>
            <person name="Pitluck S."/>
            <person name="Mavromatis K."/>
            <person name="Pati A."/>
            <person name="Mikhailova N."/>
            <person name="Chen A."/>
            <person name="Palaniappan K."/>
            <person name="Land M."/>
            <person name="Hauser L."/>
            <person name="Chang Y.J."/>
            <person name="Jeffries C.D."/>
            <person name="Detter J.C."/>
            <person name="Brettin T."/>
            <person name="Rohde M."/>
            <person name="Goker M."/>
            <person name="Bristow J."/>
            <person name="Markowitz V."/>
            <person name="Eisen J.A."/>
            <person name="Hugenholtz P."/>
            <person name="Kyrpides N.C."/>
            <person name="Klenk H.P."/>
        </authorList>
    </citation>
    <scope>NUCLEOTIDE SEQUENCE [LARGE SCALE GENOMIC DNA]</scope>
    <source>
        <strain evidence="4">DSM 14365 / CIP 107738 / JCM 11303 / AJ 13395 / SMP-2</strain>
    </source>
</reference>